<proteinExistence type="predicted"/>
<dbReference type="AlphaFoldDB" id="A0A9N9N3R5"/>
<organism evidence="6 7">
    <name type="scientific">Cetraspora pellucida</name>
    <dbReference type="NCBI Taxonomy" id="1433469"/>
    <lineage>
        <taxon>Eukaryota</taxon>
        <taxon>Fungi</taxon>
        <taxon>Fungi incertae sedis</taxon>
        <taxon>Mucoromycota</taxon>
        <taxon>Glomeromycotina</taxon>
        <taxon>Glomeromycetes</taxon>
        <taxon>Diversisporales</taxon>
        <taxon>Gigasporaceae</taxon>
        <taxon>Cetraspora</taxon>
    </lineage>
</organism>
<feature type="transmembrane region" description="Helical" evidence="5">
    <location>
        <begin position="213"/>
        <end position="233"/>
    </location>
</feature>
<feature type="transmembrane region" description="Helical" evidence="5">
    <location>
        <begin position="51"/>
        <end position="72"/>
    </location>
</feature>
<dbReference type="Proteomes" id="UP000789759">
    <property type="component" value="Unassembled WGS sequence"/>
</dbReference>
<keyword evidence="3 5" id="KW-1133">Transmembrane helix</keyword>
<reference evidence="6" key="1">
    <citation type="submission" date="2021-06" db="EMBL/GenBank/DDBJ databases">
        <authorList>
            <person name="Kallberg Y."/>
            <person name="Tangrot J."/>
            <person name="Rosling A."/>
        </authorList>
    </citation>
    <scope>NUCLEOTIDE SEQUENCE</scope>
    <source>
        <strain evidence="6">FL966</strain>
    </source>
</reference>
<comment type="subcellular location">
    <subcellularLocation>
        <location evidence="1">Membrane</location>
        <topology evidence="1">Multi-pass membrane protein</topology>
    </subcellularLocation>
</comment>
<evidence type="ECO:0000256" key="3">
    <source>
        <dbReference type="ARBA" id="ARBA00022989"/>
    </source>
</evidence>
<feature type="transmembrane region" description="Helical" evidence="5">
    <location>
        <begin position="245"/>
        <end position="265"/>
    </location>
</feature>
<evidence type="ECO:0000256" key="2">
    <source>
        <dbReference type="ARBA" id="ARBA00022692"/>
    </source>
</evidence>
<protein>
    <submittedName>
        <fullName evidence="6">8169_t:CDS:1</fullName>
    </submittedName>
</protein>
<dbReference type="PANTHER" id="PTHR23423">
    <property type="entry name" value="ORGANIC SOLUTE TRANSPORTER-RELATED"/>
    <property type="match status" value="1"/>
</dbReference>
<name>A0A9N9N3R5_9GLOM</name>
<dbReference type="Pfam" id="PF03619">
    <property type="entry name" value="Solute_trans_a"/>
    <property type="match status" value="1"/>
</dbReference>
<dbReference type="EMBL" id="CAJVQA010010641">
    <property type="protein sequence ID" value="CAG8699120.1"/>
    <property type="molecule type" value="Genomic_DNA"/>
</dbReference>
<accession>A0A9N9N3R5</accession>
<sequence length="354" mass="40900">MAEMASELVNTTCPSENKMDNDPSAFWDNGPHWDAHRIGWTVSGPEYQRHIIRIVLMVPIYAVVSWLSYRFFHYSIYYEAVRDCYEAFVIAAFFALLTQYVEDSPEDKKEMLDNAAKKKCPFPLGCYRYRPTSESFSHIVKWGILQYVALIPLITFAILITEAFGVYCAESMSLAFGRVYLKSAQIICVTIAMYALIVFYSAIKEAIASEQPFFKLLSVFLSFLATYGVIHESQYWTSSNISRGINSLLICCEMVIFAFLHVYAFPYKPFRDFGKNAKTSIFKGLIDAFNPIDMLKDFIIVTVKVWDIARQKRTKSFGKDRFSLYRAFTYKRKQHKYKNLDSETSSKNLDLETP</sequence>
<dbReference type="GO" id="GO:0016020">
    <property type="term" value="C:membrane"/>
    <property type="evidence" value="ECO:0007669"/>
    <property type="project" value="UniProtKB-SubCell"/>
</dbReference>
<keyword evidence="2 5" id="KW-0812">Transmembrane</keyword>
<comment type="caution">
    <text evidence="6">The sequence shown here is derived from an EMBL/GenBank/DDBJ whole genome shotgun (WGS) entry which is preliminary data.</text>
</comment>
<dbReference type="InterPro" id="IPR005178">
    <property type="entry name" value="Ostalpha/TMEM184C"/>
</dbReference>
<feature type="transmembrane region" description="Helical" evidence="5">
    <location>
        <begin position="144"/>
        <end position="167"/>
    </location>
</feature>
<keyword evidence="4 5" id="KW-0472">Membrane</keyword>
<evidence type="ECO:0000256" key="1">
    <source>
        <dbReference type="ARBA" id="ARBA00004141"/>
    </source>
</evidence>
<feature type="transmembrane region" description="Helical" evidence="5">
    <location>
        <begin position="84"/>
        <end position="101"/>
    </location>
</feature>
<evidence type="ECO:0000313" key="6">
    <source>
        <dbReference type="EMBL" id="CAG8699120.1"/>
    </source>
</evidence>
<evidence type="ECO:0000313" key="7">
    <source>
        <dbReference type="Proteomes" id="UP000789759"/>
    </source>
</evidence>
<keyword evidence="7" id="KW-1185">Reference proteome</keyword>
<feature type="transmembrane region" description="Helical" evidence="5">
    <location>
        <begin position="179"/>
        <end position="201"/>
    </location>
</feature>
<gene>
    <name evidence="6" type="ORF">CPELLU_LOCUS11721</name>
</gene>
<dbReference type="OrthoDB" id="14252at2759"/>
<evidence type="ECO:0000256" key="4">
    <source>
        <dbReference type="ARBA" id="ARBA00023136"/>
    </source>
</evidence>
<evidence type="ECO:0000256" key="5">
    <source>
        <dbReference type="SAM" id="Phobius"/>
    </source>
</evidence>
<dbReference type="SMART" id="SM01417">
    <property type="entry name" value="Solute_trans_a"/>
    <property type="match status" value="1"/>
</dbReference>